<keyword evidence="16" id="KW-1185">Reference proteome</keyword>
<evidence type="ECO:0000256" key="13">
    <source>
        <dbReference type="SAM" id="Phobius"/>
    </source>
</evidence>
<evidence type="ECO:0000256" key="12">
    <source>
        <dbReference type="SAM" id="MobiDB-lite"/>
    </source>
</evidence>
<dbReference type="Proteomes" id="UP000038040">
    <property type="component" value="Unplaced"/>
</dbReference>
<evidence type="ECO:0000256" key="9">
    <source>
        <dbReference type="ARBA" id="ARBA00022824"/>
    </source>
</evidence>
<evidence type="ECO:0000256" key="10">
    <source>
        <dbReference type="ARBA" id="ARBA00022989"/>
    </source>
</evidence>
<dbReference type="OrthoDB" id="5978425at2759"/>
<dbReference type="STRING" id="318479.A0A0N4UM95"/>
<sequence>MDIVVCLALIVLAAVFIFSSFIMFLMCQRRAQFFKEQVSIPLKFSKLRNENSDTVVQLSPLVAQILENNQWIYDVSGLLQHCVAILKLSHSVIEKLAKISLNSINEQLNESILIATHRIMPRFDDLIKTLATKQVDVRLLEARASSLVSASWALALPFTIICPKAVDFLNESLNEMEKHMEALRFVVDHAENYFNDNVDSNSKNSPLHTIIEESFITNHSDRDTDKKSAIAEEAPSDPQVDNTQ</sequence>
<evidence type="ECO:0000256" key="8">
    <source>
        <dbReference type="ARBA" id="ARBA00022692"/>
    </source>
</evidence>
<dbReference type="PANTHER" id="PTHR32510">
    <property type="entry name" value="TRANSMEMBRANE PROTEIN 98"/>
    <property type="match status" value="1"/>
</dbReference>
<keyword evidence="8 13" id="KW-0812">Transmembrane</keyword>
<evidence type="ECO:0000256" key="5">
    <source>
        <dbReference type="ARBA" id="ARBA00014380"/>
    </source>
</evidence>
<evidence type="ECO:0000313" key="17">
    <source>
        <dbReference type="WBParaSite" id="DME_0000895901-mRNA-1"/>
    </source>
</evidence>
<dbReference type="GO" id="GO:0005886">
    <property type="term" value="C:plasma membrane"/>
    <property type="evidence" value="ECO:0007669"/>
    <property type="project" value="UniProtKB-SubCell"/>
</dbReference>
<dbReference type="Gene3D" id="1.20.1410.10">
    <property type="entry name" value="I/LWEQ domain"/>
    <property type="match status" value="1"/>
</dbReference>
<reference evidence="14 16" key="2">
    <citation type="submission" date="2018-11" db="EMBL/GenBank/DDBJ databases">
        <authorList>
            <consortium name="Pathogen Informatics"/>
        </authorList>
    </citation>
    <scope>NUCLEOTIDE SEQUENCE [LARGE SCALE GENOMIC DNA]</scope>
</reference>
<evidence type="ECO:0000256" key="6">
    <source>
        <dbReference type="ARBA" id="ARBA00022475"/>
    </source>
</evidence>
<dbReference type="Proteomes" id="UP000274756">
    <property type="component" value="Unassembled WGS sequence"/>
</dbReference>
<evidence type="ECO:0000256" key="11">
    <source>
        <dbReference type="ARBA" id="ARBA00023136"/>
    </source>
</evidence>
<comment type="similarity">
    <text evidence="4">Belongs to the TMEM98 family.</text>
</comment>
<evidence type="ECO:0000256" key="4">
    <source>
        <dbReference type="ARBA" id="ARBA00011024"/>
    </source>
</evidence>
<dbReference type="AlphaFoldDB" id="A0A0N4UM95"/>
<feature type="compositionally biased region" description="Basic and acidic residues" evidence="12">
    <location>
        <begin position="219"/>
        <end position="230"/>
    </location>
</feature>
<dbReference type="GO" id="GO:0005789">
    <property type="term" value="C:endoplasmic reticulum membrane"/>
    <property type="evidence" value="ECO:0007669"/>
    <property type="project" value="UniProtKB-SubCell"/>
</dbReference>
<comment type="subcellular location">
    <subcellularLocation>
        <location evidence="1">Cell membrane</location>
        <topology evidence="1">Single-pass type II membrane protein</topology>
    </subcellularLocation>
    <subcellularLocation>
        <location evidence="3">Endoplasmic reticulum membrane</location>
        <topology evidence="3">Single-pass type II membrane protein</topology>
    </subcellularLocation>
    <subcellularLocation>
        <location evidence="2">Secreted</location>
        <location evidence="2">Extracellular exosome</location>
    </subcellularLocation>
</comment>
<gene>
    <name evidence="14" type="ORF">DME_LOCUS2788</name>
</gene>
<keyword evidence="11 13" id="KW-0472">Membrane</keyword>
<dbReference type="EMBL" id="UYYG01000080">
    <property type="protein sequence ID" value="VDN52815.1"/>
    <property type="molecule type" value="Genomic_DNA"/>
</dbReference>
<evidence type="ECO:0000313" key="14">
    <source>
        <dbReference type="EMBL" id="VDN52815.1"/>
    </source>
</evidence>
<keyword evidence="10 13" id="KW-1133">Transmembrane helix</keyword>
<dbReference type="GO" id="GO:0005576">
    <property type="term" value="C:extracellular region"/>
    <property type="evidence" value="ECO:0007669"/>
    <property type="project" value="UniProtKB-SubCell"/>
</dbReference>
<feature type="transmembrane region" description="Helical" evidence="13">
    <location>
        <begin position="6"/>
        <end position="27"/>
    </location>
</feature>
<evidence type="ECO:0000256" key="2">
    <source>
        <dbReference type="ARBA" id="ARBA00004550"/>
    </source>
</evidence>
<evidence type="ECO:0000256" key="1">
    <source>
        <dbReference type="ARBA" id="ARBA00004401"/>
    </source>
</evidence>
<dbReference type="InterPro" id="IPR029668">
    <property type="entry name" value="TMEM98"/>
</dbReference>
<keyword evidence="6" id="KW-1003">Cell membrane</keyword>
<reference evidence="17" key="1">
    <citation type="submission" date="2017-02" db="UniProtKB">
        <authorList>
            <consortium name="WormBaseParasite"/>
        </authorList>
    </citation>
    <scope>IDENTIFICATION</scope>
</reference>
<name>A0A0N4UM95_DRAME</name>
<organism evidence="15 17">
    <name type="scientific">Dracunculus medinensis</name>
    <name type="common">Guinea worm</name>
    <dbReference type="NCBI Taxonomy" id="318479"/>
    <lineage>
        <taxon>Eukaryota</taxon>
        <taxon>Metazoa</taxon>
        <taxon>Ecdysozoa</taxon>
        <taxon>Nematoda</taxon>
        <taxon>Chromadorea</taxon>
        <taxon>Rhabditida</taxon>
        <taxon>Spirurina</taxon>
        <taxon>Dracunculoidea</taxon>
        <taxon>Dracunculidae</taxon>
        <taxon>Dracunculus</taxon>
    </lineage>
</organism>
<evidence type="ECO:0000313" key="15">
    <source>
        <dbReference type="Proteomes" id="UP000038040"/>
    </source>
</evidence>
<keyword evidence="7" id="KW-0964">Secreted</keyword>
<keyword evidence="9" id="KW-0256">Endoplasmic reticulum</keyword>
<evidence type="ECO:0000256" key="3">
    <source>
        <dbReference type="ARBA" id="ARBA00004648"/>
    </source>
</evidence>
<evidence type="ECO:0000313" key="16">
    <source>
        <dbReference type="Proteomes" id="UP000274756"/>
    </source>
</evidence>
<accession>A0A0N4UM95</accession>
<evidence type="ECO:0000256" key="7">
    <source>
        <dbReference type="ARBA" id="ARBA00022525"/>
    </source>
</evidence>
<proteinExistence type="inferred from homology"/>
<feature type="region of interest" description="Disordered" evidence="12">
    <location>
        <begin position="218"/>
        <end position="244"/>
    </location>
</feature>
<protein>
    <recommendedName>
        <fullName evidence="5">Transmembrane protein 98</fullName>
    </recommendedName>
</protein>
<dbReference type="WBParaSite" id="DME_0000895901-mRNA-1">
    <property type="protein sequence ID" value="DME_0000895901-mRNA-1"/>
    <property type="gene ID" value="DME_0000895901"/>
</dbReference>
<dbReference type="PANTHER" id="PTHR32510:SF3">
    <property type="entry name" value="TRANSMEMBRANE PROTEIN 98"/>
    <property type="match status" value="1"/>
</dbReference>